<reference evidence="3" key="1">
    <citation type="journal article" date="2019" name="Int. J. Syst. Evol. Microbiol.">
        <title>The Global Catalogue of Microorganisms (GCM) 10K type strain sequencing project: providing services to taxonomists for standard genome sequencing and annotation.</title>
        <authorList>
            <consortium name="The Broad Institute Genomics Platform"/>
            <consortium name="The Broad Institute Genome Sequencing Center for Infectious Disease"/>
            <person name="Wu L."/>
            <person name="Ma J."/>
        </authorList>
    </citation>
    <scope>NUCLEOTIDE SEQUENCE [LARGE SCALE GENOMIC DNA]</scope>
    <source>
        <strain evidence="3">JCM 18304</strain>
    </source>
</reference>
<sequence>MIFARYFSGAGFVDAGSGLRFECHYPAERPDLWRAYLDGAQARYRHHGVEQALDRPSIEHGEGVTVFWLAFEGEQAVAGVRCHGPVQSVDDVHALVELQGAGPLDELRALIESRLASGVLESKGAWVARGHRCAADLSAALGRCTVHSMRWFGAEFAMATVADHALARWSASGGRVYDGSAPVEYPDDRYKTVLMWWELARVGELAEPGQLSRLAPETAQLWASSRPTRLSTRPAGIPSEEAVWEPEVLDPGEPMDAQRIRELLDDPAVDVRDSLIDQLRELRQLVPPVGADLESETPRWVYFGWRRVLLRIVGPLSFRRIRLDRNRNKITTEEQDRLGRLRIGVVGLSVGHAIAHTLAHEGLCGELRLADFDRIELSNLNRIPASTLDLGLNKAVVAARRITELDPYLKVSVLPDGVSAENLDAFVAGLDLLVEECDSLDVKLLVREACRRRGIPVLMETSDRGMLDVERFDLEPDRPLFHGLLGDVTAQRLSGLSTRDKVPYLLRILEPNQLSARGAASMAEVGHTVTTWPQLGSDVTFGAAAIAAAVRRFGRREPLPSGRLRFDLEDNLVRLGMPLAEPFIVDSAWPGLPSPPTDFIETVAHAAGLAPSGGNQQPWRFETNGDEFRIFLARERTSRMDVQFRGSYVAIGAALFNVRVTASMHGRLGSVELLPASGSPDHIATLSFGDGVDPPLAELYPQVLSRSTNRQAGRPSPLEESTIAVLRGAADREGARLRLIADRNDLEQCAQLLAESDRLRFLSPQLHRDMMSELRWPGRDPLETGIDVRTLELDDSELRKIAMAGRSDIMAHLASWGGGRSLGDMTRDRVRASAGLAIVTVTGSDPASYLRGGAAVQRVWLHAHKMGLAVQPISPVCLFAVDHDDFVGLVPPTLVEPLKSLAAAFRDVTGVPTEESFALVLRVSHAPAPSGRSTRLKLSDLLTMPQKAPFSDRH</sequence>
<dbReference type="InterPro" id="IPR035985">
    <property type="entry name" value="Ubiquitin-activating_enz"/>
</dbReference>
<organism evidence="2 3">
    <name type="scientific">Rugosimonospora acidiphila</name>
    <dbReference type="NCBI Taxonomy" id="556531"/>
    <lineage>
        <taxon>Bacteria</taxon>
        <taxon>Bacillati</taxon>
        <taxon>Actinomycetota</taxon>
        <taxon>Actinomycetes</taxon>
        <taxon>Micromonosporales</taxon>
        <taxon>Micromonosporaceae</taxon>
        <taxon>Rugosimonospora</taxon>
    </lineage>
</organism>
<name>A0ABP9RS92_9ACTN</name>
<dbReference type="PANTHER" id="PTHR43267:SF3">
    <property type="entry name" value="THIF PROTEIN"/>
    <property type="match status" value="1"/>
</dbReference>
<protein>
    <recommendedName>
        <fullName evidence="1">THIF-type NAD/FAD binding fold domain-containing protein</fullName>
    </recommendedName>
</protein>
<evidence type="ECO:0000313" key="2">
    <source>
        <dbReference type="EMBL" id="GAA5186123.1"/>
    </source>
</evidence>
<dbReference type="NCBIfam" id="NF005901">
    <property type="entry name" value="PRK07877.1"/>
    <property type="match status" value="1"/>
</dbReference>
<feature type="domain" description="THIF-type NAD/FAD binding fold" evidence="1">
    <location>
        <begin position="324"/>
        <end position="460"/>
    </location>
</feature>
<dbReference type="Pfam" id="PF00899">
    <property type="entry name" value="ThiF"/>
    <property type="match status" value="1"/>
</dbReference>
<dbReference type="InterPro" id="IPR000415">
    <property type="entry name" value="Nitroreductase-like"/>
</dbReference>
<evidence type="ECO:0000313" key="3">
    <source>
        <dbReference type="Proteomes" id="UP001501570"/>
    </source>
</evidence>
<dbReference type="EMBL" id="BAABJQ010000008">
    <property type="protein sequence ID" value="GAA5186123.1"/>
    <property type="molecule type" value="Genomic_DNA"/>
</dbReference>
<proteinExistence type="predicted"/>
<dbReference type="PANTHER" id="PTHR43267">
    <property type="entry name" value="TRNA THREONYLCARBAMOYLADENOSINE DEHYDRATASE"/>
    <property type="match status" value="1"/>
</dbReference>
<keyword evidence="3" id="KW-1185">Reference proteome</keyword>
<dbReference type="Gene3D" id="3.40.109.10">
    <property type="entry name" value="NADH Oxidase"/>
    <property type="match status" value="1"/>
</dbReference>
<dbReference type="InterPro" id="IPR045886">
    <property type="entry name" value="ThiF/MoeB/HesA"/>
</dbReference>
<gene>
    <name evidence="2" type="ORF">GCM10023322_31700</name>
</gene>
<dbReference type="InterPro" id="IPR000594">
    <property type="entry name" value="ThiF_NAD_FAD-bd"/>
</dbReference>
<dbReference type="CDD" id="cd01483">
    <property type="entry name" value="E1_enzyme_family"/>
    <property type="match status" value="1"/>
</dbReference>
<dbReference type="SUPFAM" id="SSF69572">
    <property type="entry name" value="Activating enzymes of the ubiquitin-like proteins"/>
    <property type="match status" value="1"/>
</dbReference>
<accession>A0ABP9RS92</accession>
<dbReference type="SUPFAM" id="SSF55469">
    <property type="entry name" value="FMN-dependent nitroreductase-like"/>
    <property type="match status" value="2"/>
</dbReference>
<comment type="caution">
    <text evidence="2">The sequence shown here is derived from an EMBL/GenBank/DDBJ whole genome shotgun (WGS) entry which is preliminary data.</text>
</comment>
<evidence type="ECO:0000259" key="1">
    <source>
        <dbReference type="Pfam" id="PF00899"/>
    </source>
</evidence>
<dbReference type="Proteomes" id="UP001501570">
    <property type="component" value="Unassembled WGS sequence"/>
</dbReference>
<dbReference type="Gene3D" id="3.40.50.720">
    <property type="entry name" value="NAD(P)-binding Rossmann-like Domain"/>
    <property type="match status" value="1"/>
</dbReference>